<evidence type="ECO:0000256" key="1">
    <source>
        <dbReference type="SAM" id="MobiDB-lite"/>
    </source>
</evidence>
<dbReference type="Proteomes" id="UP000813385">
    <property type="component" value="Unassembled WGS sequence"/>
</dbReference>
<dbReference type="CDD" id="cd19481">
    <property type="entry name" value="RecA-like_protease"/>
    <property type="match status" value="1"/>
</dbReference>
<comment type="caution">
    <text evidence="3">The sequence shown here is derived from an EMBL/GenBank/DDBJ whole genome shotgun (WGS) entry which is preliminary data.</text>
</comment>
<sequence length="676" mass="76638">MARTRQADVSDDEAGGSSSRKNESEDTPASDSEDQNDNDAANEEKENEDNAEDIDETMDEETAKAAPGSISDTIQLYKSKKDEDGNWTWTDKYPENVYDAAENKRTAKYAIVVRNVKSQDSRKKLEAHSIVIQSPWLKTALAEILKDYPGVACELQRLEFKAPFQPFVHRWQELDAYSKRDDLDEPTRAHVDMLHKILTYEIGDKIEAFEDYMRNGVVTFEDLWMIFPPGAPIVSAFQGPLSAFETSEIEYTETRCGRFLEIRCDCVDYNGTEFGRYQEKMNIAEFLGTKKITGLKAYPLSFHEDQDALRKKLERRGQTFEDLAGNHYKEYAGTAITWDRDGNEVPIQITGRIVVDIKSFNSYSPYPCRYLDDWSPRDLESLARYTAENGPGPDGNLKLTPYHKMLTRSRTRGYSIKLKKWLDFFIDTIADITWSTSAFDKLVLPEDQKDLILSFAESQLEGSSFDDVIAGKGKGIICLLSGPPGVGKTLTAEAVAESLRVPLHTLSSGDLGSGSWEVERNLTEILELVARWKAILLIDECDVFLEARSTHDLERNKVVSIFLRTLEYYEGILFMTTNRVGNIDQAFQSRIHVSLEYPDLTPESRRVIWRNFLIGTSAENQFTSKDLDDLAALSLNGRQIKNILKTAQLLASRRKGALSRTFIDTVLAIEKRRPTA</sequence>
<proteinExistence type="predicted"/>
<dbReference type="GO" id="GO:0005524">
    <property type="term" value="F:ATP binding"/>
    <property type="evidence" value="ECO:0007669"/>
    <property type="project" value="InterPro"/>
</dbReference>
<dbReference type="Pfam" id="PF00004">
    <property type="entry name" value="AAA"/>
    <property type="match status" value="1"/>
</dbReference>
<dbReference type="Gene3D" id="3.40.50.300">
    <property type="entry name" value="P-loop containing nucleotide triphosphate hydrolases"/>
    <property type="match status" value="1"/>
</dbReference>
<organism evidence="3 4">
    <name type="scientific">Plectosphaerella cucumerina</name>
    <dbReference type="NCBI Taxonomy" id="40658"/>
    <lineage>
        <taxon>Eukaryota</taxon>
        <taxon>Fungi</taxon>
        <taxon>Dikarya</taxon>
        <taxon>Ascomycota</taxon>
        <taxon>Pezizomycotina</taxon>
        <taxon>Sordariomycetes</taxon>
        <taxon>Hypocreomycetidae</taxon>
        <taxon>Glomerellales</taxon>
        <taxon>Plectosphaerellaceae</taxon>
        <taxon>Plectosphaerella</taxon>
    </lineage>
</organism>
<dbReference type="EMBL" id="JAGPXD010000007">
    <property type="protein sequence ID" value="KAH7347425.1"/>
    <property type="molecule type" value="Genomic_DNA"/>
</dbReference>
<dbReference type="PANTHER" id="PTHR46411">
    <property type="entry name" value="FAMILY ATPASE, PUTATIVE-RELATED"/>
    <property type="match status" value="1"/>
</dbReference>
<feature type="region of interest" description="Disordered" evidence="1">
    <location>
        <begin position="1"/>
        <end position="70"/>
    </location>
</feature>
<accession>A0A8K0TA30</accession>
<dbReference type="GO" id="GO:0016887">
    <property type="term" value="F:ATP hydrolysis activity"/>
    <property type="evidence" value="ECO:0007669"/>
    <property type="project" value="InterPro"/>
</dbReference>
<dbReference type="PANTHER" id="PTHR46411:SF3">
    <property type="entry name" value="AAA+ ATPASE DOMAIN-CONTAINING PROTEIN"/>
    <property type="match status" value="1"/>
</dbReference>
<name>A0A8K0TA30_9PEZI</name>
<feature type="domain" description="AAA+ ATPase" evidence="2">
    <location>
        <begin position="474"/>
        <end position="599"/>
    </location>
</feature>
<dbReference type="SUPFAM" id="SSF52540">
    <property type="entry name" value="P-loop containing nucleoside triphosphate hydrolases"/>
    <property type="match status" value="1"/>
</dbReference>
<feature type="compositionally biased region" description="Acidic residues" evidence="1">
    <location>
        <begin position="25"/>
        <end position="60"/>
    </location>
</feature>
<keyword evidence="4" id="KW-1185">Reference proteome</keyword>
<dbReference type="InterPro" id="IPR003959">
    <property type="entry name" value="ATPase_AAA_core"/>
</dbReference>
<evidence type="ECO:0000259" key="2">
    <source>
        <dbReference type="SMART" id="SM00382"/>
    </source>
</evidence>
<dbReference type="InterPro" id="IPR027417">
    <property type="entry name" value="P-loop_NTPase"/>
</dbReference>
<dbReference type="InterPro" id="IPR054289">
    <property type="entry name" value="DUF7025"/>
</dbReference>
<reference evidence="3" key="1">
    <citation type="journal article" date="2021" name="Nat. Commun.">
        <title>Genetic determinants of endophytism in the Arabidopsis root mycobiome.</title>
        <authorList>
            <person name="Mesny F."/>
            <person name="Miyauchi S."/>
            <person name="Thiergart T."/>
            <person name="Pickel B."/>
            <person name="Atanasova L."/>
            <person name="Karlsson M."/>
            <person name="Huettel B."/>
            <person name="Barry K.W."/>
            <person name="Haridas S."/>
            <person name="Chen C."/>
            <person name="Bauer D."/>
            <person name="Andreopoulos W."/>
            <person name="Pangilinan J."/>
            <person name="LaButti K."/>
            <person name="Riley R."/>
            <person name="Lipzen A."/>
            <person name="Clum A."/>
            <person name="Drula E."/>
            <person name="Henrissat B."/>
            <person name="Kohler A."/>
            <person name="Grigoriev I.V."/>
            <person name="Martin F.M."/>
            <person name="Hacquard S."/>
        </authorList>
    </citation>
    <scope>NUCLEOTIDE SEQUENCE</scope>
    <source>
        <strain evidence="3">MPI-CAGE-AT-0016</strain>
    </source>
</reference>
<dbReference type="Pfam" id="PF22942">
    <property type="entry name" value="DUF7025"/>
    <property type="match status" value="1"/>
</dbReference>
<dbReference type="InterPro" id="IPR003593">
    <property type="entry name" value="AAA+_ATPase"/>
</dbReference>
<gene>
    <name evidence="3" type="ORF">B0T11DRAFT_291280</name>
</gene>
<dbReference type="SMART" id="SM00382">
    <property type="entry name" value="AAA"/>
    <property type="match status" value="1"/>
</dbReference>
<dbReference type="OrthoDB" id="10042665at2759"/>
<evidence type="ECO:0000313" key="4">
    <source>
        <dbReference type="Proteomes" id="UP000813385"/>
    </source>
</evidence>
<protein>
    <submittedName>
        <fullName evidence="3">ATPase</fullName>
    </submittedName>
</protein>
<dbReference type="AlphaFoldDB" id="A0A8K0TA30"/>
<evidence type="ECO:0000313" key="3">
    <source>
        <dbReference type="EMBL" id="KAH7347425.1"/>
    </source>
</evidence>